<sequence length="159" mass="18363">MVVFFWPGSACFLQRSWFLIFYEEAVMTKVKELVNNKQVELDRLTDVCESYLDDINILSQAVDYLLQQRSEGKLSQVHGGQFRLEGEDILLKEGYPLEVLIEDNGVTGWQIGRLMFDHTKDEYYFIGHGSKRYMLKPGMLAAVRLQSIYGQSSCQSHHS</sequence>
<dbReference type="Proteomes" id="UP000001556">
    <property type="component" value="Chromosome"/>
</dbReference>
<feature type="domain" description="DUF5348" evidence="1">
    <location>
        <begin position="83"/>
        <end position="142"/>
    </location>
</feature>
<dbReference type="HOGENOM" id="CLU_1658033_0_0_9"/>
<dbReference type="AlphaFoldDB" id="A4J6U8"/>
<gene>
    <name evidence="2" type="ordered locus">Dred_2291</name>
</gene>
<name>A4J6U8_DESRM</name>
<reference evidence="2 3" key="1">
    <citation type="submission" date="2007-03" db="EMBL/GenBank/DDBJ databases">
        <title>Complete sequence of Desulfotomaculum reducens MI-1.</title>
        <authorList>
            <consortium name="US DOE Joint Genome Institute"/>
            <person name="Copeland A."/>
            <person name="Lucas S."/>
            <person name="Lapidus A."/>
            <person name="Barry K."/>
            <person name="Detter J.C."/>
            <person name="Glavina del Rio T."/>
            <person name="Hammon N."/>
            <person name="Israni S."/>
            <person name="Dalin E."/>
            <person name="Tice H."/>
            <person name="Pitluck S."/>
            <person name="Sims D."/>
            <person name="Brettin T."/>
            <person name="Bruce D."/>
            <person name="Han C."/>
            <person name="Tapia R."/>
            <person name="Schmutz J."/>
            <person name="Larimer F."/>
            <person name="Land M."/>
            <person name="Hauser L."/>
            <person name="Kyrpides N."/>
            <person name="Kim E."/>
            <person name="Tebo B.M."/>
            <person name="Richardson P."/>
        </authorList>
    </citation>
    <scope>NUCLEOTIDE SEQUENCE [LARGE SCALE GENOMIC DNA]</scope>
    <source>
        <strain evidence="2 3">MI-1</strain>
    </source>
</reference>
<evidence type="ECO:0000259" key="1">
    <source>
        <dbReference type="Pfam" id="PF17295"/>
    </source>
</evidence>
<keyword evidence="3" id="KW-1185">Reference proteome</keyword>
<dbReference type="Pfam" id="PF17295">
    <property type="entry name" value="DUF5348"/>
    <property type="match status" value="1"/>
</dbReference>
<accession>A4J6U8</accession>
<evidence type="ECO:0000313" key="3">
    <source>
        <dbReference type="Proteomes" id="UP000001556"/>
    </source>
</evidence>
<evidence type="ECO:0000313" key="2">
    <source>
        <dbReference type="EMBL" id="ABO50801.1"/>
    </source>
</evidence>
<dbReference type="KEGG" id="drm:Dred_2291"/>
<protein>
    <recommendedName>
        <fullName evidence="1">DUF5348 domain-containing protein</fullName>
    </recommendedName>
</protein>
<organism evidence="2 3">
    <name type="scientific">Desulforamulus reducens (strain ATCC BAA-1160 / DSM 100696 / MI-1)</name>
    <name type="common">Desulfotomaculum reducens</name>
    <dbReference type="NCBI Taxonomy" id="349161"/>
    <lineage>
        <taxon>Bacteria</taxon>
        <taxon>Bacillati</taxon>
        <taxon>Bacillota</taxon>
        <taxon>Clostridia</taxon>
        <taxon>Eubacteriales</taxon>
        <taxon>Peptococcaceae</taxon>
        <taxon>Desulforamulus</taxon>
    </lineage>
</organism>
<dbReference type="EMBL" id="CP000612">
    <property type="protein sequence ID" value="ABO50801.1"/>
    <property type="molecule type" value="Genomic_DNA"/>
</dbReference>
<dbReference type="InterPro" id="IPR035255">
    <property type="entry name" value="DUF5348"/>
</dbReference>
<proteinExistence type="predicted"/>